<sequence>MPSNESFPQRGLVLAGDDEPRDEVGNLARAVLEDIFYNIVHDIVLNTHREEKMARASSAAIVVEQMVEEVAAAPLDEIMETGMDPGIVKTEAAVYKHGEVTLTGNPLKDVHEIRCPKCGLPRLLHPTDGKGAKKPEPGIEYCKKRPFIDKPYFDIYGQTFVPEGPGRGKKKKDMVNPLKAQTTAEGTPNGSQDSPGISPPPNEGPIKPIPFPHAKCHNCNTFLPIKRMNNHMVKCIGGGGRDSSRTALLKIQNGNGNGNGSQNGTTPPGSRNGTPAPGANAKKGSPNKRGADEEVDSDSSPQKKKKIKKTAMTKLKAPKMVKSASQMSSSNLSFEQKVPNSDDEDVDMDDDNDGDFGTVVVEPKKKLKSMVKKGKENMGSKKKSLIGKGSMKPNIPSVGGPDVTKIKVKVKRAEGGDPEILAALATLSILGSYLALSSFNLSPIKSLSILTASHDVAPVAPNTAPADDTHPIIHLLLKADREFEQLLRKETHELASSASAYRARRGRHPPPGWDKWHHDAVDNDVIITGEFWDQIYHDLKPLWAFNQTRMRAAIKSQIEIIQVRNGKATCNSNHFWAKIWRDPWDERSDIFLCCGFASGERNKEENWKGSHRHRLVPMLNGTQALLMPNNSKFIDVQNLSLEMWQLEAWYQAPMKRSESMGKWLNNNTKVGFTGLLWVG</sequence>
<feature type="compositionally biased region" description="Basic residues" evidence="1">
    <location>
        <begin position="302"/>
        <end position="319"/>
    </location>
</feature>
<dbReference type="OrthoDB" id="21557at2759"/>
<feature type="compositionally biased region" description="Polar residues" evidence="1">
    <location>
        <begin position="181"/>
        <end position="195"/>
    </location>
</feature>
<accession>A0A9P6VC87</accession>
<dbReference type="AlphaFoldDB" id="A0A9P6VC87"/>
<reference evidence="2" key="1">
    <citation type="submission" date="2019-07" db="EMBL/GenBank/DDBJ databases">
        <title>Hyphodiscus hymeniophilus genome sequencing and assembly.</title>
        <authorList>
            <person name="Kramer G."/>
            <person name="Nodwell J."/>
        </authorList>
    </citation>
    <scope>NUCLEOTIDE SEQUENCE</scope>
    <source>
        <strain evidence="2">ATCC 34498</strain>
    </source>
</reference>
<evidence type="ECO:0000256" key="1">
    <source>
        <dbReference type="SAM" id="MobiDB-lite"/>
    </source>
</evidence>
<feature type="compositionally biased region" description="Pro residues" evidence="1">
    <location>
        <begin position="197"/>
        <end position="209"/>
    </location>
</feature>
<evidence type="ECO:0000313" key="3">
    <source>
        <dbReference type="Proteomes" id="UP000785200"/>
    </source>
</evidence>
<protein>
    <submittedName>
        <fullName evidence="2">Beta-1</fullName>
    </submittedName>
</protein>
<organism evidence="2 3">
    <name type="scientific">Hyphodiscus hymeniophilus</name>
    <dbReference type="NCBI Taxonomy" id="353542"/>
    <lineage>
        <taxon>Eukaryota</taxon>
        <taxon>Fungi</taxon>
        <taxon>Dikarya</taxon>
        <taxon>Ascomycota</taxon>
        <taxon>Pezizomycotina</taxon>
        <taxon>Leotiomycetes</taxon>
        <taxon>Helotiales</taxon>
        <taxon>Hyphodiscaceae</taxon>
        <taxon>Hyphodiscus</taxon>
    </lineage>
</organism>
<evidence type="ECO:0000313" key="2">
    <source>
        <dbReference type="EMBL" id="KAG0645212.1"/>
    </source>
</evidence>
<feature type="compositionally biased region" description="Polar residues" evidence="1">
    <location>
        <begin position="323"/>
        <end position="334"/>
    </location>
</feature>
<name>A0A9P6VC87_9HELO</name>
<dbReference type="EMBL" id="VNKQ01000019">
    <property type="protein sequence ID" value="KAG0645212.1"/>
    <property type="molecule type" value="Genomic_DNA"/>
</dbReference>
<feature type="region of interest" description="Disordered" evidence="1">
    <location>
        <begin position="181"/>
        <end position="209"/>
    </location>
</feature>
<gene>
    <name evidence="2" type="ORF">D0Z07_8826</name>
</gene>
<dbReference type="Proteomes" id="UP000785200">
    <property type="component" value="Unassembled WGS sequence"/>
</dbReference>
<feature type="region of interest" description="Disordered" evidence="1">
    <location>
        <begin position="371"/>
        <end position="398"/>
    </location>
</feature>
<comment type="caution">
    <text evidence="2">The sequence shown here is derived from an EMBL/GenBank/DDBJ whole genome shotgun (WGS) entry which is preliminary data.</text>
</comment>
<proteinExistence type="predicted"/>
<feature type="region of interest" description="Disordered" evidence="1">
    <location>
        <begin position="250"/>
        <end position="344"/>
    </location>
</feature>
<keyword evidence="3" id="KW-1185">Reference proteome</keyword>